<proteinExistence type="predicted"/>
<dbReference type="EMBL" id="BQNB010013688">
    <property type="protein sequence ID" value="GJT19083.1"/>
    <property type="molecule type" value="Genomic_DNA"/>
</dbReference>
<evidence type="ECO:0000313" key="1">
    <source>
        <dbReference type="EMBL" id="GJT19083.1"/>
    </source>
</evidence>
<protein>
    <submittedName>
        <fullName evidence="1">Uncharacterized protein</fullName>
    </submittedName>
</protein>
<evidence type="ECO:0000313" key="2">
    <source>
        <dbReference type="Proteomes" id="UP001151760"/>
    </source>
</evidence>
<accession>A0ABQ5BZI2</accession>
<name>A0ABQ5BZI2_9ASTR</name>
<comment type="caution">
    <text evidence="1">The sequence shown here is derived from an EMBL/GenBank/DDBJ whole genome shotgun (WGS) entry which is preliminary data.</text>
</comment>
<reference evidence="1" key="2">
    <citation type="submission" date="2022-01" db="EMBL/GenBank/DDBJ databases">
        <authorList>
            <person name="Yamashiro T."/>
            <person name="Shiraishi A."/>
            <person name="Satake H."/>
            <person name="Nakayama K."/>
        </authorList>
    </citation>
    <scope>NUCLEOTIDE SEQUENCE</scope>
</reference>
<keyword evidence="2" id="KW-1185">Reference proteome</keyword>
<sequence length="233" mass="27148">MYRYNRKGFLKDDDNSDDSIFIVDPGWDDYCLQELKLNHNVVDHLTTTGITIIPGERRSVEELEGMSWNLKPSEQTMVCVPSRVAVNERLNRSLSLQFERYRRAPQPARYSVDQHDQKILGNDHLDEDEEYFIGICLHDPQTQHIPCDICEPSGKWDYYVRYDAPINTTPIEELAATGWGDEFSDSGATPRKVTILDEKDNWDDDKRNEGKILVLQEQFSQNQQDFLDEYLPQ</sequence>
<gene>
    <name evidence="1" type="ORF">Tco_0877789</name>
</gene>
<organism evidence="1 2">
    <name type="scientific">Tanacetum coccineum</name>
    <dbReference type="NCBI Taxonomy" id="301880"/>
    <lineage>
        <taxon>Eukaryota</taxon>
        <taxon>Viridiplantae</taxon>
        <taxon>Streptophyta</taxon>
        <taxon>Embryophyta</taxon>
        <taxon>Tracheophyta</taxon>
        <taxon>Spermatophyta</taxon>
        <taxon>Magnoliopsida</taxon>
        <taxon>eudicotyledons</taxon>
        <taxon>Gunneridae</taxon>
        <taxon>Pentapetalae</taxon>
        <taxon>asterids</taxon>
        <taxon>campanulids</taxon>
        <taxon>Asterales</taxon>
        <taxon>Asteraceae</taxon>
        <taxon>Asteroideae</taxon>
        <taxon>Anthemideae</taxon>
        <taxon>Anthemidinae</taxon>
        <taxon>Tanacetum</taxon>
    </lineage>
</organism>
<reference evidence="1" key="1">
    <citation type="journal article" date="2022" name="Int. J. Mol. Sci.">
        <title>Draft Genome of Tanacetum Coccineum: Genomic Comparison of Closely Related Tanacetum-Family Plants.</title>
        <authorList>
            <person name="Yamashiro T."/>
            <person name="Shiraishi A."/>
            <person name="Nakayama K."/>
            <person name="Satake H."/>
        </authorList>
    </citation>
    <scope>NUCLEOTIDE SEQUENCE</scope>
</reference>
<dbReference type="Proteomes" id="UP001151760">
    <property type="component" value="Unassembled WGS sequence"/>
</dbReference>